<gene>
    <name evidence="2" type="ORF">EDS130_LOCUS33851</name>
</gene>
<feature type="region of interest" description="Disordered" evidence="1">
    <location>
        <begin position="181"/>
        <end position="213"/>
    </location>
</feature>
<evidence type="ECO:0000313" key="2">
    <source>
        <dbReference type="EMBL" id="CAF1361607.1"/>
    </source>
</evidence>
<organism evidence="2 3">
    <name type="scientific">Adineta ricciae</name>
    <name type="common">Rotifer</name>
    <dbReference type="NCBI Taxonomy" id="249248"/>
    <lineage>
        <taxon>Eukaryota</taxon>
        <taxon>Metazoa</taxon>
        <taxon>Spiralia</taxon>
        <taxon>Gnathifera</taxon>
        <taxon>Rotifera</taxon>
        <taxon>Eurotatoria</taxon>
        <taxon>Bdelloidea</taxon>
        <taxon>Adinetida</taxon>
        <taxon>Adinetidae</taxon>
        <taxon>Adineta</taxon>
    </lineage>
</organism>
<proteinExistence type="predicted"/>
<dbReference type="EMBL" id="CAJNOJ010000275">
    <property type="protein sequence ID" value="CAF1361607.1"/>
    <property type="molecule type" value="Genomic_DNA"/>
</dbReference>
<feature type="compositionally biased region" description="Basic and acidic residues" evidence="1">
    <location>
        <begin position="189"/>
        <end position="199"/>
    </location>
</feature>
<comment type="caution">
    <text evidence="2">The sequence shown here is derived from an EMBL/GenBank/DDBJ whole genome shotgun (WGS) entry which is preliminary data.</text>
</comment>
<dbReference type="AlphaFoldDB" id="A0A815I6Z3"/>
<sequence length="213" mass="24223">MFRNTIHRPDTSVNKSVEQQLFANSIENLKIRLTREHIQSLTFHSNVSVENHFDTSDNKSTERQPTVKFVGNSNISLNNESTVTPTDNHNSLTNFQSDHSYKKSINRPIYKSNQQLNEKSNDNLNTAYNCESNETSRMRSINAHTINSSNLHNSSFNNMTSGLFSRNPKIVSFINSLLNSKNNPGRAFRPPEPRRKTSEIDTILQVPSRKTAG</sequence>
<evidence type="ECO:0000313" key="3">
    <source>
        <dbReference type="Proteomes" id="UP000663852"/>
    </source>
</evidence>
<name>A0A815I6Z3_ADIRI</name>
<protein>
    <submittedName>
        <fullName evidence="2">Uncharacterized protein</fullName>
    </submittedName>
</protein>
<reference evidence="2" key="1">
    <citation type="submission" date="2021-02" db="EMBL/GenBank/DDBJ databases">
        <authorList>
            <person name="Nowell W R."/>
        </authorList>
    </citation>
    <scope>NUCLEOTIDE SEQUENCE</scope>
</reference>
<accession>A0A815I6Z3</accession>
<evidence type="ECO:0000256" key="1">
    <source>
        <dbReference type="SAM" id="MobiDB-lite"/>
    </source>
</evidence>
<dbReference type="Proteomes" id="UP000663852">
    <property type="component" value="Unassembled WGS sequence"/>
</dbReference>